<dbReference type="Pfam" id="PF00072">
    <property type="entry name" value="Response_reg"/>
    <property type="match status" value="2"/>
</dbReference>
<dbReference type="SMART" id="SM00387">
    <property type="entry name" value="HATPase_c"/>
    <property type="match status" value="1"/>
</dbReference>
<evidence type="ECO:0000259" key="10">
    <source>
        <dbReference type="PROSITE" id="PS50109"/>
    </source>
</evidence>
<dbReference type="Gene3D" id="1.10.287.560">
    <property type="entry name" value="Histidine kinase CheA-like, homodimeric domain"/>
    <property type="match status" value="1"/>
</dbReference>
<dbReference type="InterPro" id="IPR036097">
    <property type="entry name" value="HisK_dim/P_sf"/>
</dbReference>
<dbReference type="Gene3D" id="3.40.50.2300">
    <property type="match status" value="2"/>
</dbReference>
<dbReference type="InterPro" id="IPR003594">
    <property type="entry name" value="HATPase_dom"/>
</dbReference>
<dbReference type="GO" id="GO:0005737">
    <property type="term" value="C:cytoplasm"/>
    <property type="evidence" value="ECO:0007669"/>
    <property type="project" value="InterPro"/>
</dbReference>
<dbReference type="CDD" id="cd00156">
    <property type="entry name" value="REC"/>
    <property type="match status" value="1"/>
</dbReference>
<dbReference type="InterPro" id="IPR011006">
    <property type="entry name" value="CheY-like_superfamily"/>
</dbReference>
<dbReference type="Gene3D" id="2.30.30.40">
    <property type="entry name" value="SH3 Domains"/>
    <property type="match status" value="1"/>
</dbReference>
<comment type="catalytic activity">
    <reaction evidence="1">
        <text>ATP + protein L-histidine = ADP + protein N-phospho-L-histidine.</text>
        <dbReference type="EC" id="2.7.13.3"/>
    </reaction>
</comment>
<keyword evidence="6" id="KW-0902">Two-component regulatory system</keyword>
<evidence type="ECO:0000256" key="4">
    <source>
        <dbReference type="ARBA" id="ARBA00022679"/>
    </source>
</evidence>
<evidence type="ECO:0000256" key="7">
    <source>
        <dbReference type="PROSITE-ProRule" id="PRU00169"/>
    </source>
</evidence>
<feature type="domain" description="Response regulatory" evidence="11">
    <location>
        <begin position="806"/>
        <end position="923"/>
    </location>
</feature>
<dbReference type="eggNOG" id="COG0643">
    <property type="taxonomic scope" value="Bacteria"/>
</dbReference>
<name>A3INE9_9CHRO</name>
<dbReference type="GO" id="GO:0000155">
    <property type="term" value="F:phosphorelay sensor kinase activity"/>
    <property type="evidence" value="ECO:0007669"/>
    <property type="project" value="InterPro"/>
</dbReference>
<dbReference type="PANTHER" id="PTHR43395:SF1">
    <property type="entry name" value="CHEMOTAXIS PROTEIN CHEA"/>
    <property type="match status" value="1"/>
</dbReference>
<dbReference type="InterPro" id="IPR005467">
    <property type="entry name" value="His_kinase_dom"/>
</dbReference>
<dbReference type="InterPro" id="IPR004358">
    <property type="entry name" value="Sig_transdc_His_kin-like_C"/>
</dbReference>
<dbReference type="EC" id="2.7.13.3" evidence="2"/>
<dbReference type="EMBL" id="AAXW01000009">
    <property type="protein sequence ID" value="EAZ92126.1"/>
    <property type="molecule type" value="Genomic_DNA"/>
</dbReference>
<dbReference type="eggNOG" id="COG0784">
    <property type="taxonomic scope" value="Bacteria"/>
</dbReference>
<evidence type="ECO:0000256" key="5">
    <source>
        <dbReference type="ARBA" id="ARBA00022777"/>
    </source>
</evidence>
<dbReference type="InterPro" id="IPR036890">
    <property type="entry name" value="HATPase_C_sf"/>
</dbReference>
<evidence type="ECO:0000256" key="6">
    <source>
        <dbReference type="ARBA" id="ARBA00023012"/>
    </source>
</evidence>
<evidence type="ECO:0000259" key="11">
    <source>
        <dbReference type="PROSITE" id="PS50110"/>
    </source>
</evidence>
<evidence type="ECO:0000313" key="14">
    <source>
        <dbReference type="Proteomes" id="UP000003781"/>
    </source>
</evidence>
<dbReference type="SUPFAM" id="SSF52172">
    <property type="entry name" value="CheY-like"/>
    <property type="match status" value="2"/>
</dbReference>
<feature type="compositionally biased region" description="Basic and acidic residues" evidence="9">
    <location>
        <begin position="365"/>
        <end position="378"/>
    </location>
</feature>
<feature type="domain" description="Response regulatory" evidence="11">
    <location>
        <begin position="962"/>
        <end position="1079"/>
    </location>
</feature>
<accession>A3INE9</accession>
<keyword evidence="3 7" id="KW-0597">Phosphoprotein</keyword>
<evidence type="ECO:0000256" key="2">
    <source>
        <dbReference type="ARBA" id="ARBA00012438"/>
    </source>
</evidence>
<feature type="region of interest" description="Disordered" evidence="9">
    <location>
        <begin position="356"/>
        <end position="378"/>
    </location>
</feature>
<dbReference type="CDD" id="cd16916">
    <property type="entry name" value="HATPase_CheA-like"/>
    <property type="match status" value="1"/>
</dbReference>
<sequence length="1093" mass="121249">MKSRYSNPDQFNEESFDTDIAQLFEDLGEGSDCVESDGELDELADLFEQDLSAYCLEESDPLMDSSTLSSLPSDEEISNLFNNDITWENNSDHEEERSENEQLVNLLNEAPEKWENGYPTENPNHDFLDDLTSAFEEFAQDDEIGELQKLLGTAESNEEILSPVLSLYPSLEILSSLLAQEASVATNEVLDQATIAELADFIAAPAKAKEESLTSTLPPTQSQVGEVSQRSDFNLEDDFKDLEVLLEQADRTMVGSSTMNQSPGKRFSGASAARTPKIKAFEQTMRVPIKQLDNLSNLIGELVVKRNTLEQDQERLRQFLENLLNQVHNLSDVGGRMQDLYERTLLEGALLASRNQSRSGQSNTLDHENKAVNLDKNEQEGDLDALEMDRFTGFHLLSQEMIELIVRVRESASDIQFLVDETEQVSRNLRQVTTQLQEGMTKSRMVPFANTADRLPRAIREISRKLQKQAKLQVEGRDVLIDKMILEQLYDPMTHLVNNAITHGIEEPALRRKQGKPDEGRIQLRAFLQGNQTVITVADDGGGIDADRVKRKAIEKGLISPEEAKILSETEIYDFLFHPGFSTRDKADDFAGRGVGLDVVRTSLRDIRGSVIIDSARGKGTRFTIRLPLTLSISKALCCISDRARIAFPMDGVEDMKDYLPRDLMEDETGQSFVSWNGQNLPVYSLSDLLSYNRQLGRSSVYGGKQEEDTVSLVILRGGGALLAVQVDQVIGEQEIVIKQIEGPIPKPAGIAGATVLGDGTIMPIGDVLELIAIAQGRLRTDTVSSLWDKQESAFDNWTGEQTEPTVLIVDDSITVRELLSLSFSKSGYRVEQARDGQEAWEKLSSGLPCDLLFCDIEMPRMNGLELLSNIQKEANLSGLPVALLTSRGADRHRKVAAKLGATAYFTKPCPDQTLLEAAQRMLAGEILLAGSTKKPMKKSSPEAESKATSTNKPSYSSDNNTVLIIDDSVMVREMLSMSFTKAGYEVEQARDGQEAWEKLRGGLSCALILCDIEMPRMTGLELLSRLQEDKKLSPIPIAMITSRGAQKMQRIAAERGAKGYFVKPYIEEVLLDAAKRLIAGEVLLEVNSLVEQ</sequence>
<keyword evidence="4" id="KW-0808">Transferase</keyword>
<dbReference type="PROSITE" id="PS50109">
    <property type="entry name" value="HIS_KIN"/>
    <property type="match status" value="1"/>
</dbReference>
<gene>
    <name evidence="13" type="ORF">CY0110_00670</name>
</gene>
<protein>
    <recommendedName>
        <fullName evidence="2">histidine kinase</fullName>
        <ecNumber evidence="2">2.7.13.3</ecNumber>
    </recommendedName>
</protein>
<keyword evidence="5" id="KW-0418">Kinase</keyword>
<dbReference type="SUPFAM" id="SSF47384">
    <property type="entry name" value="Homodimeric domain of signal transducing histidine kinase"/>
    <property type="match status" value="1"/>
</dbReference>
<dbReference type="SMART" id="SM00260">
    <property type="entry name" value="CheW"/>
    <property type="match status" value="1"/>
</dbReference>
<dbReference type="Pfam" id="PF02518">
    <property type="entry name" value="HATPase_c"/>
    <property type="match status" value="1"/>
</dbReference>
<evidence type="ECO:0000259" key="12">
    <source>
        <dbReference type="PROSITE" id="PS50851"/>
    </source>
</evidence>
<proteinExistence type="predicted"/>
<feature type="compositionally biased region" description="Polar residues" evidence="9">
    <location>
        <begin position="947"/>
        <end position="956"/>
    </location>
</feature>
<dbReference type="PANTHER" id="PTHR43395">
    <property type="entry name" value="SENSOR HISTIDINE KINASE CHEA"/>
    <property type="match status" value="1"/>
</dbReference>
<feature type="coiled-coil region" evidence="8">
    <location>
        <begin position="292"/>
        <end position="326"/>
    </location>
</feature>
<dbReference type="InterPro" id="IPR036061">
    <property type="entry name" value="CheW-like_dom_sf"/>
</dbReference>
<organism evidence="13 14">
    <name type="scientific">Crocosphaera chwakensis CCY0110</name>
    <dbReference type="NCBI Taxonomy" id="391612"/>
    <lineage>
        <taxon>Bacteria</taxon>
        <taxon>Bacillati</taxon>
        <taxon>Cyanobacteriota</taxon>
        <taxon>Cyanophyceae</taxon>
        <taxon>Oscillatoriophycideae</taxon>
        <taxon>Chroococcales</taxon>
        <taxon>Aphanothecaceae</taxon>
        <taxon>Crocosphaera</taxon>
        <taxon>Crocosphaera chwakensis</taxon>
    </lineage>
</organism>
<feature type="modified residue" description="4-aspartylphosphate" evidence="7">
    <location>
        <position position="1012"/>
    </location>
</feature>
<dbReference type="FunFam" id="3.30.565.10:FF:000016">
    <property type="entry name" value="Chemotaxis protein CheA, putative"/>
    <property type="match status" value="1"/>
</dbReference>
<dbReference type="PROSITE" id="PS50851">
    <property type="entry name" value="CHEW"/>
    <property type="match status" value="1"/>
</dbReference>
<dbReference type="OrthoDB" id="2079555at2"/>
<feature type="domain" description="CheW-like" evidence="12">
    <location>
        <begin position="632"/>
        <end position="777"/>
    </location>
</feature>
<dbReference type="SMART" id="SM01231">
    <property type="entry name" value="H-kinase_dim"/>
    <property type="match status" value="1"/>
</dbReference>
<evidence type="ECO:0000256" key="1">
    <source>
        <dbReference type="ARBA" id="ARBA00000085"/>
    </source>
</evidence>
<dbReference type="Gene3D" id="3.30.565.10">
    <property type="entry name" value="Histidine kinase-like ATPase, C-terminal domain"/>
    <property type="match status" value="1"/>
</dbReference>
<dbReference type="PRINTS" id="PR00344">
    <property type="entry name" value="BCTRLSENSOR"/>
</dbReference>
<feature type="domain" description="Histidine kinase" evidence="10">
    <location>
        <begin position="418"/>
        <end position="631"/>
    </location>
</feature>
<feature type="region of interest" description="Disordered" evidence="9">
    <location>
        <begin position="933"/>
        <end position="956"/>
    </location>
</feature>
<dbReference type="InterPro" id="IPR037006">
    <property type="entry name" value="CheA-like_homodim_sf"/>
</dbReference>
<dbReference type="RefSeq" id="WP_008274917.1">
    <property type="nucleotide sequence ID" value="NZ_AAXW01000009.1"/>
</dbReference>
<dbReference type="Pfam" id="PF02895">
    <property type="entry name" value="H-kinase_dim"/>
    <property type="match status" value="1"/>
</dbReference>
<comment type="caution">
    <text evidence="13">The sequence shown here is derived from an EMBL/GenBank/DDBJ whole genome shotgun (WGS) entry which is preliminary data.</text>
</comment>
<dbReference type="CDD" id="cd00731">
    <property type="entry name" value="CheA_reg"/>
    <property type="match status" value="1"/>
</dbReference>
<dbReference type="Pfam" id="PF01584">
    <property type="entry name" value="CheW"/>
    <property type="match status" value="1"/>
</dbReference>
<dbReference type="PROSITE" id="PS50110">
    <property type="entry name" value="RESPONSE_REGULATORY"/>
    <property type="match status" value="2"/>
</dbReference>
<evidence type="ECO:0000256" key="3">
    <source>
        <dbReference type="ARBA" id="ARBA00022553"/>
    </source>
</evidence>
<dbReference type="InterPro" id="IPR001789">
    <property type="entry name" value="Sig_transdc_resp-reg_receiver"/>
</dbReference>
<reference evidence="13 14" key="1">
    <citation type="submission" date="2007-03" db="EMBL/GenBank/DDBJ databases">
        <authorList>
            <person name="Stal L."/>
            <person name="Ferriera S."/>
            <person name="Johnson J."/>
            <person name="Kravitz S."/>
            <person name="Beeson K."/>
            <person name="Sutton G."/>
            <person name="Rogers Y.-H."/>
            <person name="Friedman R."/>
            <person name="Frazier M."/>
            <person name="Venter J.C."/>
        </authorList>
    </citation>
    <scope>NUCLEOTIDE SEQUENCE [LARGE SCALE GENOMIC DNA]</scope>
    <source>
        <strain evidence="13 14">CCY0110</strain>
    </source>
</reference>
<dbReference type="InterPro" id="IPR004105">
    <property type="entry name" value="CheA-like_dim"/>
</dbReference>
<evidence type="ECO:0000256" key="8">
    <source>
        <dbReference type="SAM" id="Coils"/>
    </source>
</evidence>
<keyword evidence="14" id="KW-1185">Reference proteome</keyword>
<keyword evidence="8" id="KW-0175">Coiled coil</keyword>
<evidence type="ECO:0000313" key="13">
    <source>
        <dbReference type="EMBL" id="EAZ92126.1"/>
    </source>
</evidence>
<feature type="modified residue" description="4-aspartylphosphate" evidence="7">
    <location>
        <position position="856"/>
    </location>
</feature>
<dbReference type="SUPFAM" id="SSF50341">
    <property type="entry name" value="CheW-like"/>
    <property type="match status" value="1"/>
</dbReference>
<dbReference type="GO" id="GO:0006935">
    <property type="term" value="P:chemotaxis"/>
    <property type="evidence" value="ECO:0007669"/>
    <property type="project" value="InterPro"/>
</dbReference>
<dbReference type="InterPro" id="IPR051315">
    <property type="entry name" value="Bact_Chemotaxis_CheA"/>
</dbReference>
<dbReference type="AlphaFoldDB" id="A3INE9"/>
<dbReference type="Proteomes" id="UP000003781">
    <property type="component" value="Unassembled WGS sequence"/>
</dbReference>
<evidence type="ECO:0000256" key="9">
    <source>
        <dbReference type="SAM" id="MobiDB-lite"/>
    </source>
</evidence>
<dbReference type="SMART" id="SM00448">
    <property type="entry name" value="REC"/>
    <property type="match status" value="2"/>
</dbReference>
<dbReference type="SUPFAM" id="SSF55874">
    <property type="entry name" value="ATPase domain of HSP90 chaperone/DNA topoisomerase II/histidine kinase"/>
    <property type="match status" value="1"/>
</dbReference>
<dbReference type="InterPro" id="IPR002545">
    <property type="entry name" value="CheW-lke_dom"/>
</dbReference>